<proteinExistence type="predicted"/>
<evidence type="ECO:0000313" key="3">
    <source>
        <dbReference type="EMBL" id="RHK07080.1"/>
    </source>
</evidence>
<evidence type="ECO:0000313" key="4">
    <source>
        <dbReference type="Proteomes" id="UP000286288"/>
    </source>
</evidence>
<dbReference type="Proteomes" id="UP000286288">
    <property type="component" value="Unassembled WGS sequence"/>
</dbReference>
<dbReference type="Pfam" id="PF13508">
    <property type="entry name" value="Acetyltransf_7"/>
    <property type="match status" value="1"/>
</dbReference>
<name>A0A1I1USE4_ENTCA</name>
<dbReference type="EMBL" id="QRMZ01000006">
    <property type="protein sequence ID" value="RHK07080.1"/>
    <property type="molecule type" value="Genomic_DNA"/>
</dbReference>
<dbReference type="PROSITE" id="PS51186">
    <property type="entry name" value="GNAT"/>
    <property type="match status" value="1"/>
</dbReference>
<dbReference type="GO" id="GO:0016747">
    <property type="term" value="F:acyltransferase activity, transferring groups other than amino-acyl groups"/>
    <property type="evidence" value="ECO:0007669"/>
    <property type="project" value="InterPro"/>
</dbReference>
<evidence type="ECO:0000256" key="2">
    <source>
        <dbReference type="ARBA" id="ARBA00023315"/>
    </source>
</evidence>
<reference evidence="3 4" key="1">
    <citation type="submission" date="2018-08" db="EMBL/GenBank/DDBJ databases">
        <title>A genome reference for cultivated species of the human gut microbiota.</title>
        <authorList>
            <person name="Zou Y."/>
            <person name="Xue W."/>
            <person name="Luo G."/>
        </authorList>
    </citation>
    <scope>NUCLEOTIDE SEQUENCE [LARGE SCALE GENOMIC DNA]</scope>
    <source>
        <strain evidence="3 4">AF48-16</strain>
    </source>
</reference>
<protein>
    <submittedName>
        <fullName evidence="3">N-acetyltransferase</fullName>
    </submittedName>
</protein>
<organism evidence="3 4">
    <name type="scientific">Enterococcus casseliflavus</name>
    <name type="common">Enterococcus flavescens</name>
    <dbReference type="NCBI Taxonomy" id="37734"/>
    <lineage>
        <taxon>Bacteria</taxon>
        <taxon>Bacillati</taxon>
        <taxon>Bacillota</taxon>
        <taxon>Bacilli</taxon>
        <taxon>Lactobacillales</taxon>
        <taxon>Enterococcaceae</taxon>
        <taxon>Enterococcus</taxon>
    </lineage>
</organism>
<evidence type="ECO:0000256" key="1">
    <source>
        <dbReference type="ARBA" id="ARBA00022679"/>
    </source>
</evidence>
<dbReference type="Gene3D" id="3.40.630.30">
    <property type="match status" value="1"/>
</dbReference>
<dbReference type="PANTHER" id="PTHR43420">
    <property type="entry name" value="ACETYLTRANSFERASE"/>
    <property type="match status" value="1"/>
</dbReference>
<accession>A0A1I1USE4</accession>
<sequence length="152" mass="17141">MIRPIAPNEAYPWALLLDADPDKAVVESYLYNSQTLVYEEAGEMIGVLVYQNQGKNWEIMNVAVSPEKQGMGIGRQLLQAAEEAILSQHLGAKRPIVVIKTGSLPSAALTLYQKQGYVEKERVKNYFTTHYVEPIFENGQQLFDQVILEKQL</sequence>
<comment type="caution">
    <text evidence="3">The sequence shown here is derived from an EMBL/GenBank/DDBJ whole genome shotgun (WGS) entry which is preliminary data.</text>
</comment>
<dbReference type="InterPro" id="IPR016181">
    <property type="entry name" value="Acyl_CoA_acyltransferase"/>
</dbReference>
<dbReference type="RefSeq" id="WP_005228727.1">
    <property type="nucleotide sequence ID" value="NZ_CABGRH010000007.1"/>
</dbReference>
<gene>
    <name evidence="3" type="ORF">DW084_06190</name>
</gene>
<dbReference type="CDD" id="cd04301">
    <property type="entry name" value="NAT_SF"/>
    <property type="match status" value="1"/>
</dbReference>
<dbReference type="OrthoDB" id="162775at2"/>
<keyword evidence="1 3" id="KW-0808">Transferase</keyword>
<keyword evidence="2" id="KW-0012">Acyltransferase</keyword>
<dbReference type="AlphaFoldDB" id="A0A1I1USE4"/>
<dbReference type="InterPro" id="IPR050680">
    <property type="entry name" value="YpeA/RimI_acetyltransf"/>
</dbReference>
<dbReference type="SUPFAM" id="SSF55729">
    <property type="entry name" value="Acyl-CoA N-acyltransferases (Nat)"/>
    <property type="match status" value="1"/>
</dbReference>
<dbReference type="InterPro" id="IPR000182">
    <property type="entry name" value="GNAT_dom"/>
</dbReference>